<dbReference type="KEGG" id="srt:Srot_2953"/>
<evidence type="ECO:0000313" key="2">
    <source>
        <dbReference type="EMBL" id="ADG99382.1"/>
    </source>
</evidence>
<protein>
    <recommendedName>
        <fullName evidence="4">YbaB/EbfC DNA-binding family protein</fullName>
    </recommendedName>
</protein>
<dbReference type="InterPro" id="IPR036894">
    <property type="entry name" value="YbaB-like_sf"/>
</dbReference>
<dbReference type="OrthoDB" id="4554579at2"/>
<dbReference type="GO" id="GO:0003677">
    <property type="term" value="F:DNA binding"/>
    <property type="evidence" value="ECO:0007669"/>
    <property type="project" value="InterPro"/>
</dbReference>
<dbReference type="Gene3D" id="3.30.1310.10">
    <property type="entry name" value="Nucleoid-associated protein YbaB-like domain"/>
    <property type="match status" value="1"/>
</dbReference>
<organism evidence="2 3">
    <name type="scientific">Segniliparus rotundus (strain ATCC BAA-972 / CDC 1076 / CIP 108378 / DSM 44985 / JCM 13578)</name>
    <dbReference type="NCBI Taxonomy" id="640132"/>
    <lineage>
        <taxon>Bacteria</taxon>
        <taxon>Bacillati</taxon>
        <taxon>Actinomycetota</taxon>
        <taxon>Actinomycetes</taxon>
        <taxon>Mycobacteriales</taxon>
        <taxon>Segniliparaceae</taxon>
        <taxon>Segniliparus</taxon>
    </lineage>
</organism>
<dbReference type="InterPro" id="IPR004401">
    <property type="entry name" value="YbaB/EbfC"/>
</dbReference>
<dbReference type="eggNOG" id="COG0718">
    <property type="taxonomic scope" value="Bacteria"/>
</dbReference>
<accession>D6ZDX5</accession>
<evidence type="ECO:0000313" key="3">
    <source>
        <dbReference type="Proteomes" id="UP000002247"/>
    </source>
</evidence>
<proteinExistence type="predicted"/>
<evidence type="ECO:0008006" key="4">
    <source>
        <dbReference type="Google" id="ProtNLM"/>
    </source>
</evidence>
<gene>
    <name evidence="2" type="ordered locus">Srot_2953</name>
</gene>
<dbReference type="HOGENOM" id="CLU_2095166_0_0_11"/>
<dbReference type="EMBL" id="CP001958">
    <property type="protein sequence ID" value="ADG99382.1"/>
    <property type="molecule type" value="Genomic_DNA"/>
</dbReference>
<dbReference type="SUPFAM" id="SSF82607">
    <property type="entry name" value="YbaB-like"/>
    <property type="match status" value="1"/>
</dbReference>
<dbReference type="AlphaFoldDB" id="D6ZDX5"/>
<feature type="coiled-coil region" evidence="1">
    <location>
        <begin position="8"/>
        <end position="35"/>
    </location>
</feature>
<reference evidence="2 3" key="1">
    <citation type="journal article" date="2010" name="Stand. Genomic Sci.">
        <title>Complete genome sequence of Segniliparus rotundus type strain (CDC 1076).</title>
        <authorList>
            <person name="Sikorski J."/>
            <person name="Lapidus A."/>
            <person name="Copeland A."/>
            <person name="Misra M."/>
            <person name="Glavina Del Rio T."/>
            <person name="Nolan M."/>
            <person name="Lucas S."/>
            <person name="Chen F."/>
            <person name="Tice H."/>
            <person name="Cheng J.F."/>
            <person name="Jando M."/>
            <person name="Schneider S."/>
            <person name="Bruce D."/>
            <person name="Goodwin L."/>
            <person name="Pitluck S."/>
            <person name="Liolios K."/>
            <person name="Mikhailova N."/>
            <person name="Pati A."/>
            <person name="Ivanova N."/>
            <person name="Mavromatis K."/>
            <person name="Chen A."/>
            <person name="Palaniappan K."/>
            <person name="Chertkov O."/>
            <person name="Land M."/>
            <person name="Hauser L."/>
            <person name="Chang Y.J."/>
            <person name="Jeffries C.D."/>
            <person name="Brettin T."/>
            <person name="Detter J.C."/>
            <person name="Han C."/>
            <person name="Rohde M."/>
            <person name="Goker M."/>
            <person name="Bristow J."/>
            <person name="Eisen J.A."/>
            <person name="Markowitz V."/>
            <person name="Hugenholtz P."/>
            <person name="Kyrpides N.C."/>
            <person name="Klenk H.P."/>
        </authorList>
    </citation>
    <scope>NUCLEOTIDE SEQUENCE [LARGE SCALE GENOMIC DNA]</scope>
    <source>
        <strain evidence="3">ATCC BAA-972 / CDC 1076 / CIP 108378 / DSM 44985 / JCM 13578</strain>
    </source>
</reference>
<keyword evidence="1" id="KW-0175">Coiled coil</keyword>
<dbReference type="RefSeq" id="WP_013139829.1">
    <property type="nucleotide sequence ID" value="NC_014168.1"/>
</dbReference>
<dbReference type="Pfam" id="PF02575">
    <property type="entry name" value="YbaB_DNA_bd"/>
    <property type="match status" value="1"/>
</dbReference>
<dbReference type="Proteomes" id="UP000002247">
    <property type="component" value="Chromosome"/>
</dbReference>
<sequence>MTDPDNWNRQQLEHLADLRRKADKLQAEIAAIDVRASSAKGEVGVNVDAQGRVTDIRLSPQALSLGEASLASLLLQTIREARDTASRRAQEIAKPFTSDPGIAAALNAVREFTHNA</sequence>
<evidence type="ECO:0000256" key="1">
    <source>
        <dbReference type="SAM" id="Coils"/>
    </source>
</evidence>
<dbReference type="STRING" id="640132.Srot_2953"/>
<keyword evidence="3" id="KW-1185">Reference proteome</keyword>
<name>D6ZDX5_SEGRD</name>